<dbReference type="Proteomes" id="UP001149165">
    <property type="component" value="Unassembled WGS sequence"/>
</dbReference>
<feature type="region of interest" description="Disordered" evidence="1">
    <location>
        <begin position="1"/>
        <end position="101"/>
    </location>
</feature>
<evidence type="ECO:0000256" key="1">
    <source>
        <dbReference type="SAM" id="MobiDB-lite"/>
    </source>
</evidence>
<dbReference type="EMBL" id="JAPQKH010000003">
    <property type="protein sequence ID" value="KAJ5107647.1"/>
    <property type="molecule type" value="Genomic_DNA"/>
</dbReference>
<evidence type="ECO:0000313" key="3">
    <source>
        <dbReference type="Proteomes" id="UP001149165"/>
    </source>
</evidence>
<reference evidence="2" key="2">
    <citation type="journal article" date="2023" name="IMA Fungus">
        <title>Comparative genomic study of the Penicillium genus elucidates a diverse pangenome and 15 lateral gene transfer events.</title>
        <authorList>
            <person name="Petersen C."/>
            <person name="Sorensen T."/>
            <person name="Nielsen M.R."/>
            <person name="Sondergaard T.E."/>
            <person name="Sorensen J.L."/>
            <person name="Fitzpatrick D.A."/>
            <person name="Frisvad J.C."/>
            <person name="Nielsen K.L."/>
        </authorList>
    </citation>
    <scope>NUCLEOTIDE SEQUENCE</scope>
    <source>
        <strain evidence="2">IBT 30069</strain>
    </source>
</reference>
<organism evidence="2 3">
    <name type="scientific">Penicillium angulare</name>
    <dbReference type="NCBI Taxonomy" id="116970"/>
    <lineage>
        <taxon>Eukaryota</taxon>
        <taxon>Fungi</taxon>
        <taxon>Dikarya</taxon>
        <taxon>Ascomycota</taxon>
        <taxon>Pezizomycotina</taxon>
        <taxon>Eurotiomycetes</taxon>
        <taxon>Eurotiomycetidae</taxon>
        <taxon>Eurotiales</taxon>
        <taxon>Aspergillaceae</taxon>
        <taxon>Penicillium</taxon>
    </lineage>
</organism>
<keyword evidence="3" id="KW-1185">Reference proteome</keyword>
<proteinExistence type="predicted"/>
<accession>A0A9W9FY30</accession>
<evidence type="ECO:0000313" key="2">
    <source>
        <dbReference type="EMBL" id="KAJ5107647.1"/>
    </source>
</evidence>
<comment type="caution">
    <text evidence="2">The sequence shown here is derived from an EMBL/GenBank/DDBJ whole genome shotgun (WGS) entry which is preliminary data.</text>
</comment>
<dbReference type="AlphaFoldDB" id="A0A9W9FY30"/>
<gene>
    <name evidence="2" type="ORF">N7456_004322</name>
</gene>
<name>A0A9W9FY30_9EURO</name>
<reference evidence="2" key="1">
    <citation type="submission" date="2022-11" db="EMBL/GenBank/DDBJ databases">
        <authorList>
            <person name="Petersen C."/>
        </authorList>
    </citation>
    <scope>NUCLEOTIDE SEQUENCE</scope>
    <source>
        <strain evidence="2">IBT 30069</strain>
    </source>
</reference>
<sequence>MIYANPQYAEHSLSRFPPDSPEDGQSAIHPSMRPLSGHNAEALNELNSVLDLTTPRARPVEDHPTMFPDSPGSSSNKVDSSVDPVLESQPGSSVGTSSRGPIDDQYEALRIRDPSMSADWLRVRGTRVSRFIEDATAPNCPIAPDSLTWNELSAMALISREHNPLVEFKGVVSRLCADTSLGRLHWIEWTVDFPKLVPAA</sequence>
<protein>
    <submittedName>
        <fullName evidence="2">Uncharacterized protein</fullName>
    </submittedName>
</protein>
<feature type="compositionally biased region" description="Polar residues" evidence="1">
    <location>
        <begin position="89"/>
        <end position="99"/>
    </location>
</feature>